<feature type="transmembrane region" description="Helical" evidence="1">
    <location>
        <begin position="12"/>
        <end position="35"/>
    </location>
</feature>
<proteinExistence type="predicted"/>
<reference evidence="2" key="1">
    <citation type="submission" date="2017-08" db="EMBL/GenBank/DDBJ databases">
        <authorList>
            <person name="Imhoff J.F."/>
            <person name="Rahn T."/>
            <person name="Kuenzel S."/>
            <person name="Neulinger S.C."/>
        </authorList>
    </citation>
    <scope>NUCLEOTIDE SEQUENCE</scope>
    <source>
        <strain evidence="2">DSM 11080</strain>
    </source>
</reference>
<keyword evidence="1" id="KW-1133">Transmembrane helix</keyword>
<keyword evidence="1" id="KW-0472">Membrane</keyword>
<evidence type="ECO:0008006" key="4">
    <source>
        <dbReference type="Google" id="ProtNLM"/>
    </source>
</evidence>
<dbReference type="PROSITE" id="PS00409">
    <property type="entry name" value="PROKAR_NTER_METHYL"/>
    <property type="match status" value="1"/>
</dbReference>
<dbReference type="Pfam" id="PF07963">
    <property type="entry name" value="N_methyl"/>
    <property type="match status" value="1"/>
</dbReference>
<dbReference type="Proteomes" id="UP001296776">
    <property type="component" value="Unassembled WGS sequence"/>
</dbReference>
<evidence type="ECO:0000256" key="1">
    <source>
        <dbReference type="SAM" id="Phobius"/>
    </source>
</evidence>
<accession>A0AAJ0U2V0</accession>
<evidence type="ECO:0000313" key="2">
    <source>
        <dbReference type="EMBL" id="MBK1703825.1"/>
    </source>
</evidence>
<comment type="caution">
    <text evidence="2">The sequence shown here is derived from an EMBL/GenBank/DDBJ whole genome shotgun (WGS) entry which is preliminary data.</text>
</comment>
<dbReference type="InterPro" id="IPR012902">
    <property type="entry name" value="N_methyl_site"/>
</dbReference>
<sequence length="261" mass="28559">MLKRPTRCHGVSLIELLIGIAIGTIVVSGAFYVLADSARYGVVNLRSAELSQNLRATMVVMVNDIRRAGYAAIIDPSEVPSNPFLSGSYDIQTGSADGEDPDTCIVLTYNLDEDSPPQVDNFDASSGEKNEKFGFRLHQNAIETRTGVPDTDDAADCELGSWEDLTEEEIEITELTFSLTHTQVEILEDEINNTGSFSSESDDLCSTGNPCLCIRYVEIALTGQLKSASMQDIKQTVRNSVRVRNDKYLSAFDTTAPCRDP</sequence>
<dbReference type="EMBL" id="NRSJ01000005">
    <property type="protein sequence ID" value="MBK1703825.1"/>
    <property type="molecule type" value="Genomic_DNA"/>
</dbReference>
<dbReference type="AlphaFoldDB" id="A0AAJ0U2V0"/>
<dbReference type="RefSeq" id="WP_200344997.1">
    <property type="nucleotide sequence ID" value="NZ_NRSJ01000005.1"/>
</dbReference>
<evidence type="ECO:0000313" key="3">
    <source>
        <dbReference type="Proteomes" id="UP001296776"/>
    </source>
</evidence>
<protein>
    <recommendedName>
        <fullName evidence="4">Prepilin-type N-terminal cleavage/methylation domain-containing protein</fullName>
    </recommendedName>
</protein>
<keyword evidence="3" id="KW-1185">Reference proteome</keyword>
<keyword evidence="1" id="KW-0812">Transmembrane</keyword>
<gene>
    <name evidence="2" type="ORF">CKO40_04515</name>
</gene>
<dbReference type="NCBIfam" id="TIGR02532">
    <property type="entry name" value="IV_pilin_GFxxxE"/>
    <property type="match status" value="1"/>
</dbReference>
<reference evidence="2" key="2">
    <citation type="journal article" date="2020" name="Microorganisms">
        <title>Osmotic Adaptation and Compatible Solute Biosynthesis of Phototrophic Bacteria as Revealed from Genome Analyses.</title>
        <authorList>
            <person name="Imhoff J.F."/>
            <person name="Rahn T."/>
            <person name="Kunzel S."/>
            <person name="Keller A."/>
            <person name="Neulinger S.C."/>
        </authorList>
    </citation>
    <scope>NUCLEOTIDE SEQUENCE</scope>
    <source>
        <strain evidence="2">DSM 11080</strain>
    </source>
</reference>
<organism evidence="2 3">
    <name type="scientific">Halochromatium glycolicum</name>
    <dbReference type="NCBI Taxonomy" id="85075"/>
    <lineage>
        <taxon>Bacteria</taxon>
        <taxon>Pseudomonadati</taxon>
        <taxon>Pseudomonadota</taxon>
        <taxon>Gammaproteobacteria</taxon>
        <taxon>Chromatiales</taxon>
        <taxon>Chromatiaceae</taxon>
        <taxon>Halochromatium</taxon>
    </lineage>
</organism>
<name>A0AAJ0U2V0_9GAMM</name>